<accession>A0ABW2CJG0</accession>
<dbReference type="Proteomes" id="UP001596380">
    <property type="component" value="Unassembled WGS sequence"/>
</dbReference>
<reference evidence="11" key="1">
    <citation type="journal article" date="2019" name="Int. J. Syst. Evol. Microbiol.">
        <title>The Global Catalogue of Microorganisms (GCM) 10K type strain sequencing project: providing services to taxonomists for standard genome sequencing and annotation.</title>
        <authorList>
            <consortium name="The Broad Institute Genomics Platform"/>
            <consortium name="The Broad Institute Genome Sequencing Center for Infectious Disease"/>
            <person name="Wu L."/>
            <person name="Ma J."/>
        </authorList>
    </citation>
    <scope>NUCLEOTIDE SEQUENCE [LARGE SCALE GENOMIC DNA]</scope>
    <source>
        <strain evidence="11">JCM 3369</strain>
    </source>
</reference>
<evidence type="ECO:0000256" key="5">
    <source>
        <dbReference type="ARBA" id="ARBA00023194"/>
    </source>
</evidence>
<dbReference type="Gene3D" id="6.10.40.10">
    <property type="match status" value="1"/>
</dbReference>
<comment type="cofactor">
    <cofactor evidence="1">
        <name>pantetheine 4'-phosphate</name>
        <dbReference type="ChEBI" id="CHEBI:47942"/>
    </cofactor>
</comment>
<dbReference type="InterPro" id="IPR014030">
    <property type="entry name" value="Ketoacyl_synth_N"/>
</dbReference>
<dbReference type="InterPro" id="IPR016035">
    <property type="entry name" value="Acyl_Trfase/lysoPLipase"/>
</dbReference>
<keyword evidence="11" id="KW-1185">Reference proteome</keyword>
<organism evidence="10 11">
    <name type="scientific">Actinomadura yumaensis</name>
    <dbReference type="NCBI Taxonomy" id="111807"/>
    <lineage>
        <taxon>Bacteria</taxon>
        <taxon>Bacillati</taxon>
        <taxon>Actinomycetota</taxon>
        <taxon>Actinomycetes</taxon>
        <taxon>Streptosporangiales</taxon>
        <taxon>Thermomonosporaceae</taxon>
        <taxon>Actinomadura</taxon>
    </lineage>
</organism>
<dbReference type="SMART" id="SM00823">
    <property type="entry name" value="PKS_PP"/>
    <property type="match status" value="1"/>
</dbReference>
<dbReference type="InterPro" id="IPR013968">
    <property type="entry name" value="PKS_KR"/>
</dbReference>
<dbReference type="InterPro" id="IPR009081">
    <property type="entry name" value="PP-bd_ACP"/>
</dbReference>
<dbReference type="InterPro" id="IPR018201">
    <property type="entry name" value="Ketoacyl_synth_AS"/>
</dbReference>
<evidence type="ECO:0000256" key="7">
    <source>
        <dbReference type="ARBA" id="ARBA00023315"/>
    </source>
</evidence>
<dbReference type="Pfam" id="PF02801">
    <property type="entry name" value="Ketoacyl-synt_C"/>
    <property type="match status" value="1"/>
</dbReference>
<evidence type="ECO:0000313" key="11">
    <source>
        <dbReference type="Proteomes" id="UP001596380"/>
    </source>
</evidence>
<dbReference type="InterPro" id="IPR014031">
    <property type="entry name" value="Ketoacyl_synth_C"/>
</dbReference>
<evidence type="ECO:0000313" key="10">
    <source>
        <dbReference type="EMBL" id="MFC6881639.1"/>
    </source>
</evidence>
<dbReference type="InterPro" id="IPR020806">
    <property type="entry name" value="PKS_PP-bd"/>
</dbReference>
<dbReference type="InterPro" id="IPR041618">
    <property type="entry name" value="PKS_DE"/>
</dbReference>
<dbReference type="PROSITE" id="PS00606">
    <property type="entry name" value="KS3_1"/>
    <property type="match status" value="1"/>
</dbReference>
<dbReference type="Gene3D" id="6.10.140.1830">
    <property type="match status" value="1"/>
</dbReference>
<keyword evidence="5" id="KW-0045">Antibiotic biosynthesis</keyword>
<dbReference type="InterPro" id="IPR036299">
    <property type="entry name" value="Polyketide_synth_docking_sf"/>
</dbReference>
<dbReference type="SUPFAM" id="SSF53901">
    <property type="entry name" value="Thiolase-like"/>
    <property type="match status" value="1"/>
</dbReference>
<proteinExistence type="predicted"/>
<dbReference type="InterPro" id="IPR050091">
    <property type="entry name" value="PKS_NRPS_Biosynth_Enz"/>
</dbReference>
<evidence type="ECO:0000256" key="2">
    <source>
        <dbReference type="ARBA" id="ARBA00022450"/>
    </source>
</evidence>
<sequence>MPGTEEKLRQYLKRVTVDLGQARQRLRDVEERNQEPIAVVAMACRYPGGVRGPEDLWDLVASRGDGITEFPDDRGWDLDGLYHPDPDHSGTSYVREGGFLDDTDRFDAAFFGISPREAMAMDPQQRMLLEVSWELFERAGIAPAALKGTPTGVYAGMSSQDYMTRTPRIPEGFEGYATTGSLTSVISGRVAYTFGLEGPAVTVDTACSSSLVAIHLACQALRQDECTLALAGGVTALTTPTAFAEFSRQRGLAPDGRCKAFAAAADGTGFSEGVGLVLLERLSDARRNGHHILAVLRGSAVNQDGASNGLTAPNDASQERVIRQALANARLAPDQVDAVEAHGTGTTLGDPIEAQALQATYGKDRPADRPLWLGSVKSNIGHTQAAAGVAGVIKMIMAMRNGVLPPSLHIDEPTSHVDWDSGAVRLLTEPVEWVWGGRPRRAGVSSFGISGTNAHLIVEQAPESEAEVEVLEGAAGPDTEVDESVPGGVVPWVVSARSVAGLRDQAAVLSAHLAGREVSPVRVGWSLAATRSVFEHRAVITAHHREEFLEGLDALAAGGQHPGLITSPAGGAGGGGVVWMFSGQGSQRPGMGAGLYARFPVFAAAFDEICGLLDPHLPHPLREVVFNPDPHQDQQSGLLDHTLYTQTALFALHISLARLLHHHDHTPHTLIGHSIGEIAAAHIAGILDLPDACHLITARATLMAQLPTGGTMTAIQAREDELAAEVEESGGTVAIAALNTPDSTVISGQADEVARIAAGWEERGRKTKALAVSHAFHSPLMDPMLDEFREAIEGLSFRAPSVPLISTLTGELAGDEIASPAYWVDQVRRAVRFAPAVARAAERGGAFLEIGPDPVLATAAQHTLSEPASGRERPEPLVTAVLDRHRPDDEAFVRALAEVHTHVRSSAIGWARLFPDDPAPRAVDLPTYAFQRQRYWMADVTPPESAAGGDASEERFWGAVERGDLEALSDTLRLPDGDGQRASLGEILPVLSGWRRERRERSAVDSWRYRVTWKRLTGLDGGTPSGPWLVVAAGGADGWADACGRALGEEAHRLDVDGAVDREGLAEWLRSRYADGAPPAGVLSLLALRDGPETGAGGAAGTLALLQAMVDTGIGAPLWCATRGAVSVGDSDLLESPAQARVWGLGRVAALEHPDLWGGLVDLPPGPDGLDAARLRAVLTGTAGEDQVALRANGAFGCRVVPSPAGDGEPGREWSPEGTVLVTGGLGEPVARIARWLAEGGAERVVVPDPGGTDAPGAGELADELSGLGAELIVARCGPDDPAAVKELAGRLSAAGARIGMIVHAPAPAEPGPLAELAPAALEAFPAEDVGAWRRVGELCGMEPDEPAVCFTSVAALWGSTGQGAHAAAGAHLDALAGPGRPEGVVSVAWGAWDVPADTDERGARGADGLRRQGLQPLDPRLALTALERVLGNGDRRIAVADVAWDRFAPLFTLARPSRLFEDVPEARRAIEAARGPSDDEAADRTAELRRELAAVTADERAARLLAMVRTDAAAVLRYEAADAVDPDLPFKDLGFDSIAAVGLRNRLRASTGLRLPATVGFDYPTPRALAGYLLGRVLPEESGTGHAAFGHVEELDAALAELPLEDPRRAGLMNRMRALLWKYEPDSAASEAGDGDGEEDLAAASADDMFALIDRELGT</sequence>
<dbReference type="SMART" id="SM00825">
    <property type="entry name" value="PKS_KS"/>
    <property type="match status" value="1"/>
</dbReference>
<dbReference type="InterPro" id="IPR020841">
    <property type="entry name" value="PKS_Beta-ketoAc_synthase_dom"/>
</dbReference>
<dbReference type="SUPFAM" id="SSF47336">
    <property type="entry name" value="ACP-like"/>
    <property type="match status" value="1"/>
</dbReference>
<dbReference type="Gene3D" id="3.40.50.11460">
    <property type="match status" value="1"/>
</dbReference>
<evidence type="ECO:0000256" key="3">
    <source>
        <dbReference type="ARBA" id="ARBA00022553"/>
    </source>
</evidence>
<evidence type="ECO:0000259" key="8">
    <source>
        <dbReference type="PROSITE" id="PS50075"/>
    </source>
</evidence>
<evidence type="ECO:0000256" key="1">
    <source>
        <dbReference type="ARBA" id="ARBA00001957"/>
    </source>
</evidence>
<dbReference type="Pfam" id="PF18369">
    <property type="entry name" value="PKS_DE"/>
    <property type="match status" value="1"/>
</dbReference>
<dbReference type="InterPro" id="IPR001227">
    <property type="entry name" value="Ac_transferase_dom_sf"/>
</dbReference>
<dbReference type="Pfam" id="PF00109">
    <property type="entry name" value="ketoacyl-synt"/>
    <property type="match status" value="1"/>
</dbReference>
<dbReference type="Gene3D" id="3.40.366.10">
    <property type="entry name" value="Malonyl-Coenzyme A Acyl Carrier Protein, domain 2"/>
    <property type="match status" value="1"/>
</dbReference>
<comment type="caution">
    <text evidence="10">The sequence shown here is derived from an EMBL/GenBank/DDBJ whole genome shotgun (WGS) entry which is preliminary data.</text>
</comment>
<dbReference type="SUPFAM" id="SSF101173">
    <property type="entry name" value="Docking domain B of the erythromycin polyketide synthase (DEBS)"/>
    <property type="match status" value="1"/>
</dbReference>
<feature type="domain" description="Carrier" evidence="8">
    <location>
        <begin position="1503"/>
        <end position="1578"/>
    </location>
</feature>
<dbReference type="SUPFAM" id="SSF52151">
    <property type="entry name" value="FabD/lysophospholipase-like"/>
    <property type="match status" value="1"/>
</dbReference>
<keyword evidence="2" id="KW-0596">Phosphopantetheine</keyword>
<dbReference type="InterPro" id="IPR014043">
    <property type="entry name" value="Acyl_transferase_dom"/>
</dbReference>
<dbReference type="SMART" id="SM00827">
    <property type="entry name" value="PKS_AT"/>
    <property type="match status" value="1"/>
</dbReference>
<dbReference type="RefSeq" id="WP_160826938.1">
    <property type="nucleotide sequence ID" value="NZ_JBHSXS010000009.1"/>
</dbReference>
<dbReference type="SUPFAM" id="SSF51735">
    <property type="entry name" value="NAD(P)-binding Rossmann-fold domains"/>
    <property type="match status" value="2"/>
</dbReference>
<keyword evidence="3" id="KW-0597">Phosphoprotein</keyword>
<dbReference type="CDD" id="cd00833">
    <property type="entry name" value="PKS"/>
    <property type="match status" value="1"/>
</dbReference>
<dbReference type="PANTHER" id="PTHR43775:SF51">
    <property type="entry name" value="INACTIVE PHENOLPHTHIOCEROL SYNTHESIS POLYKETIDE SYNTHASE TYPE I PKS1-RELATED"/>
    <property type="match status" value="1"/>
</dbReference>
<dbReference type="Gene3D" id="3.40.47.10">
    <property type="match status" value="1"/>
</dbReference>
<dbReference type="InterPro" id="IPR016036">
    <property type="entry name" value="Malonyl_transacylase_ACP-bd"/>
</dbReference>
<feature type="domain" description="Ketosynthase family 3 (KS3)" evidence="9">
    <location>
        <begin position="34"/>
        <end position="460"/>
    </location>
</feature>
<dbReference type="SMART" id="SM01294">
    <property type="entry name" value="PKS_PP_betabranch"/>
    <property type="match status" value="1"/>
</dbReference>
<dbReference type="PANTHER" id="PTHR43775">
    <property type="entry name" value="FATTY ACID SYNTHASE"/>
    <property type="match status" value="1"/>
</dbReference>
<dbReference type="InterPro" id="IPR015083">
    <property type="entry name" value="NorB/c/GfsB-D-like_docking"/>
</dbReference>
<dbReference type="CDD" id="cd08952">
    <property type="entry name" value="KR_1_SDR_x"/>
    <property type="match status" value="1"/>
</dbReference>
<dbReference type="InterPro" id="IPR006162">
    <property type="entry name" value="Ppantetheine_attach_site"/>
</dbReference>
<dbReference type="InterPro" id="IPR032821">
    <property type="entry name" value="PKS_assoc"/>
</dbReference>
<keyword evidence="4" id="KW-0808">Transferase</keyword>
<dbReference type="InterPro" id="IPR036291">
    <property type="entry name" value="NAD(P)-bd_dom_sf"/>
</dbReference>
<name>A0ABW2CJG0_9ACTN</name>
<dbReference type="Gene3D" id="1.10.1200.10">
    <property type="entry name" value="ACP-like"/>
    <property type="match status" value="1"/>
</dbReference>
<dbReference type="InterPro" id="IPR016039">
    <property type="entry name" value="Thiolase-like"/>
</dbReference>
<dbReference type="PROSITE" id="PS52004">
    <property type="entry name" value="KS3_2"/>
    <property type="match status" value="1"/>
</dbReference>
<evidence type="ECO:0000256" key="6">
    <source>
        <dbReference type="ARBA" id="ARBA00023268"/>
    </source>
</evidence>
<dbReference type="Gene3D" id="3.40.50.720">
    <property type="entry name" value="NAD(P)-binding Rossmann-like Domain"/>
    <property type="match status" value="1"/>
</dbReference>
<keyword evidence="6" id="KW-0511">Multifunctional enzyme</keyword>
<dbReference type="Pfam" id="PF00698">
    <property type="entry name" value="Acyl_transf_1"/>
    <property type="match status" value="1"/>
</dbReference>
<dbReference type="SUPFAM" id="SSF55048">
    <property type="entry name" value="Probable ACP-binding domain of malonyl-CoA ACP transacylase"/>
    <property type="match status" value="1"/>
</dbReference>
<gene>
    <name evidence="10" type="ORF">ACFQKB_17910</name>
</gene>
<dbReference type="NCBIfam" id="NF045894">
    <property type="entry name" value="PKS_plus_SDR"/>
    <property type="match status" value="1"/>
</dbReference>
<protein>
    <submittedName>
        <fullName evidence="10">Type I polyketide synthase</fullName>
    </submittedName>
</protein>
<dbReference type="InterPro" id="IPR057326">
    <property type="entry name" value="KR_dom"/>
</dbReference>
<dbReference type="InterPro" id="IPR036736">
    <property type="entry name" value="ACP-like_sf"/>
</dbReference>
<dbReference type="SMART" id="SM00822">
    <property type="entry name" value="PKS_KR"/>
    <property type="match status" value="1"/>
</dbReference>
<evidence type="ECO:0000259" key="9">
    <source>
        <dbReference type="PROSITE" id="PS52004"/>
    </source>
</evidence>
<evidence type="ECO:0000256" key="4">
    <source>
        <dbReference type="ARBA" id="ARBA00022679"/>
    </source>
</evidence>
<dbReference type="PROSITE" id="PS50075">
    <property type="entry name" value="CARRIER"/>
    <property type="match status" value="1"/>
</dbReference>
<dbReference type="EMBL" id="JBHSXS010000009">
    <property type="protein sequence ID" value="MFC6881639.1"/>
    <property type="molecule type" value="Genomic_DNA"/>
</dbReference>
<dbReference type="Pfam" id="PF00550">
    <property type="entry name" value="PP-binding"/>
    <property type="match status" value="1"/>
</dbReference>
<keyword evidence="7" id="KW-0012">Acyltransferase</keyword>
<dbReference type="PROSITE" id="PS00012">
    <property type="entry name" value="PHOSPHOPANTETHEINE"/>
    <property type="match status" value="1"/>
</dbReference>
<dbReference type="Gene3D" id="3.30.70.3290">
    <property type="match status" value="1"/>
</dbReference>
<dbReference type="Pfam" id="PF16197">
    <property type="entry name" value="KAsynt_C_assoc"/>
    <property type="match status" value="1"/>
</dbReference>
<dbReference type="Pfam" id="PF08659">
    <property type="entry name" value="KR"/>
    <property type="match status" value="1"/>
</dbReference>
<dbReference type="Pfam" id="PF08990">
    <property type="entry name" value="Docking"/>
    <property type="match status" value="1"/>
</dbReference>